<feature type="domain" description="CAAX prenyl protease 2/Lysostaphin resistance protein A-like" evidence="2">
    <location>
        <begin position="123"/>
        <end position="227"/>
    </location>
</feature>
<keyword evidence="1" id="KW-0472">Membrane</keyword>
<reference evidence="4" key="1">
    <citation type="submission" date="2023-07" db="EMBL/GenBank/DDBJ databases">
        <title>Description of three actinobacteria isolated from air of manufacturing shop in a pharmaceutical factory.</title>
        <authorList>
            <person name="Zhang D.-F."/>
        </authorList>
    </citation>
    <scope>NUCLEOTIDE SEQUENCE [LARGE SCALE GENOMIC DNA]</scope>
    <source>
        <strain evidence="4">CCTCC AB 2011122</strain>
    </source>
</reference>
<evidence type="ECO:0000259" key="2">
    <source>
        <dbReference type="Pfam" id="PF02517"/>
    </source>
</evidence>
<dbReference type="InterPro" id="IPR003675">
    <property type="entry name" value="Rce1/LyrA-like_dom"/>
</dbReference>
<dbReference type="Pfam" id="PF02517">
    <property type="entry name" value="Rce1-like"/>
    <property type="match status" value="1"/>
</dbReference>
<protein>
    <submittedName>
        <fullName evidence="3">CPBP family intramembrane glutamic endopeptidase</fullName>
        <ecNumber evidence="3">3.4.-.-</ecNumber>
    </submittedName>
</protein>
<sequence>MSPISPPRATRSTELAIAAIAVVTALVLTLAFADLTRRVIMPTWLQVSGAYLAVWVPLGAAVAVSARRNPVRWRRLLRITPLDVLLGIGVGLLARATATLIQAGLTGVMPAGGIRLELDPVTWWVGLLIAPVLLAPLVEELFFRGLTQPAVADTARAAGSRPRAAAATGVVVAAAVFALLHTLDAATPSGAWTVGLSTFVLGCAVGALVATTGRLGGAFVAHAVFNLTLVLLLM</sequence>
<evidence type="ECO:0000313" key="4">
    <source>
        <dbReference type="Proteomes" id="UP001260072"/>
    </source>
</evidence>
<evidence type="ECO:0000313" key="3">
    <source>
        <dbReference type="EMBL" id="MDR5691571.1"/>
    </source>
</evidence>
<name>A0ABU1FJJ2_9MICO</name>
<dbReference type="EMBL" id="JAVKGS010000001">
    <property type="protein sequence ID" value="MDR5691571.1"/>
    <property type="molecule type" value="Genomic_DNA"/>
</dbReference>
<comment type="caution">
    <text evidence="3">The sequence shown here is derived from an EMBL/GenBank/DDBJ whole genome shotgun (WGS) entry which is preliminary data.</text>
</comment>
<dbReference type="GO" id="GO:0016787">
    <property type="term" value="F:hydrolase activity"/>
    <property type="evidence" value="ECO:0007669"/>
    <property type="project" value="UniProtKB-KW"/>
</dbReference>
<keyword evidence="3" id="KW-0378">Hydrolase</keyword>
<dbReference type="Proteomes" id="UP001260072">
    <property type="component" value="Unassembled WGS sequence"/>
</dbReference>
<organism evidence="3 4">
    <name type="scientific">Agromyces indicus</name>
    <dbReference type="NCBI Taxonomy" id="758919"/>
    <lineage>
        <taxon>Bacteria</taxon>
        <taxon>Bacillati</taxon>
        <taxon>Actinomycetota</taxon>
        <taxon>Actinomycetes</taxon>
        <taxon>Micrococcales</taxon>
        <taxon>Microbacteriaceae</taxon>
        <taxon>Agromyces</taxon>
    </lineage>
</organism>
<keyword evidence="1" id="KW-1133">Transmembrane helix</keyword>
<evidence type="ECO:0000256" key="1">
    <source>
        <dbReference type="SAM" id="Phobius"/>
    </source>
</evidence>
<feature type="transmembrane region" description="Helical" evidence="1">
    <location>
        <begin position="121"/>
        <end position="143"/>
    </location>
</feature>
<keyword evidence="4" id="KW-1185">Reference proteome</keyword>
<dbReference type="RefSeq" id="WP_310520178.1">
    <property type="nucleotide sequence ID" value="NZ_BAABBS010000003.1"/>
</dbReference>
<feature type="transmembrane region" description="Helical" evidence="1">
    <location>
        <begin position="189"/>
        <end position="208"/>
    </location>
</feature>
<accession>A0ABU1FJJ2</accession>
<feature type="transmembrane region" description="Helical" evidence="1">
    <location>
        <begin position="43"/>
        <end position="64"/>
    </location>
</feature>
<feature type="transmembrane region" description="Helical" evidence="1">
    <location>
        <begin position="164"/>
        <end position="183"/>
    </location>
</feature>
<keyword evidence="1" id="KW-0812">Transmembrane</keyword>
<feature type="transmembrane region" description="Helical" evidence="1">
    <location>
        <begin position="215"/>
        <end position="233"/>
    </location>
</feature>
<dbReference type="EC" id="3.4.-.-" evidence="3"/>
<proteinExistence type="predicted"/>
<gene>
    <name evidence="3" type="ORF">RH861_05775</name>
</gene>
<feature type="transmembrane region" description="Helical" evidence="1">
    <location>
        <begin position="76"/>
        <end position="101"/>
    </location>
</feature>